<evidence type="ECO:0000256" key="14">
    <source>
        <dbReference type="ARBA" id="ARBA00025153"/>
    </source>
</evidence>
<comment type="cofactor">
    <cofactor evidence="18 19">
        <name>K(+)</name>
        <dbReference type="ChEBI" id="CHEBI:29103"/>
    </cofactor>
    <text evidence="18 19">Binds 1 potassium ion per subunit.</text>
</comment>
<feature type="binding site" evidence="17">
    <location>
        <begin position="409"/>
        <end position="415"/>
    </location>
    <ligand>
        <name>(6S)-NADPHX</name>
        <dbReference type="ChEBI" id="CHEBI:64076"/>
    </ligand>
</feature>
<evidence type="ECO:0000256" key="4">
    <source>
        <dbReference type="ARBA" id="ARBA00009524"/>
    </source>
</evidence>
<keyword evidence="8 19" id="KW-0521">NADP</keyword>
<comment type="caution">
    <text evidence="22">The sequence shown here is derived from an EMBL/GenBank/DDBJ whole genome shotgun (WGS) entry which is preliminary data.</text>
</comment>
<feature type="binding site" evidence="18">
    <location>
        <position position="148"/>
    </location>
    <ligand>
        <name>K(+)</name>
        <dbReference type="ChEBI" id="CHEBI:29103"/>
    </ligand>
</feature>
<dbReference type="SUPFAM" id="SSF64153">
    <property type="entry name" value="YjeF N-terminal domain-like"/>
    <property type="match status" value="1"/>
</dbReference>
<evidence type="ECO:0000256" key="12">
    <source>
        <dbReference type="ARBA" id="ARBA00023239"/>
    </source>
</evidence>
<dbReference type="GO" id="GO:0052855">
    <property type="term" value="F:ADP-dependent NAD(P)H-hydrate dehydratase activity"/>
    <property type="evidence" value="ECO:0007669"/>
    <property type="project" value="UniProtKB-UniRule"/>
</dbReference>
<feature type="domain" description="YjeF N-terminal" evidence="21">
    <location>
        <begin position="31"/>
        <end position="238"/>
    </location>
</feature>
<feature type="binding site" evidence="17">
    <location>
        <position position="347"/>
    </location>
    <ligand>
        <name>(6S)-NADPHX</name>
        <dbReference type="ChEBI" id="CHEBI:64076"/>
    </ligand>
</feature>
<keyword evidence="23" id="KW-1185">Reference proteome</keyword>
<comment type="catalytic activity">
    <reaction evidence="16 19">
        <text>(6S)-NADPHX + ADP = AMP + phosphate + NADPH + H(+)</text>
        <dbReference type="Rhea" id="RHEA:32235"/>
        <dbReference type="ChEBI" id="CHEBI:15378"/>
        <dbReference type="ChEBI" id="CHEBI:43474"/>
        <dbReference type="ChEBI" id="CHEBI:57783"/>
        <dbReference type="ChEBI" id="CHEBI:64076"/>
        <dbReference type="ChEBI" id="CHEBI:456215"/>
        <dbReference type="ChEBI" id="CHEBI:456216"/>
        <dbReference type="EC" id="4.2.1.136"/>
    </reaction>
</comment>
<comment type="function">
    <text evidence="17">Catalyzes the dehydration of the S-form of NAD(P)HX at the expense of ATP, which is converted to ADP. Together with NAD(P)HX epimerase, which catalyzes the epimerization of the S- and R-forms, the enzyme allows the repair of both epimers of NAD(P)HX, a damaged form of NAD(P)H that is a result of enzymatic or heat-dependent hydration.</text>
</comment>
<dbReference type="HAMAP" id="MF_01966">
    <property type="entry name" value="NADHX_epimerase"/>
    <property type="match status" value="1"/>
</dbReference>
<dbReference type="FunFam" id="3.40.50.10260:FF:000003">
    <property type="entry name" value="Multifunctional fusion protein"/>
    <property type="match status" value="1"/>
</dbReference>
<dbReference type="FunFam" id="3.40.1190.20:FF:000017">
    <property type="entry name" value="Multifunctional fusion protein"/>
    <property type="match status" value="1"/>
</dbReference>
<comment type="catalytic activity">
    <reaction evidence="17">
        <text>(6S)-NADHX + ATP = ADP + phosphate + NADH + H(+)</text>
        <dbReference type="Rhea" id="RHEA:19017"/>
        <dbReference type="ChEBI" id="CHEBI:15378"/>
        <dbReference type="ChEBI" id="CHEBI:30616"/>
        <dbReference type="ChEBI" id="CHEBI:43474"/>
        <dbReference type="ChEBI" id="CHEBI:57945"/>
        <dbReference type="ChEBI" id="CHEBI:64074"/>
        <dbReference type="ChEBI" id="CHEBI:456216"/>
        <dbReference type="EC" id="4.2.1.93"/>
    </reaction>
</comment>
<comment type="function">
    <text evidence="18">Catalyzes the epimerization of the S- and R-forms of NAD(P)HX, a damaged form of NAD(P)H that is a result of enzymatic or heat-dependent hydration. This is a prerequisite for the S-specific NAD(P)H-hydrate dehydratase to allow the repair of both epimers of NAD(P)HX.</text>
</comment>
<feature type="domain" description="YjeF C-terminal" evidence="20">
    <location>
        <begin position="252"/>
        <end position="553"/>
    </location>
</feature>
<dbReference type="PANTHER" id="PTHR12592:SF0">
    <property type="entry name" value="ATP-DEPENDENT (S)-NAD(P)H-HYDRATE DEHYDRATASE"/>
    <property type="match status" value="1"/>
</dbReference>
<comment type="similarity">
    <text evidence="4 19">In the C-terminal section; belongs to the NnrD/CARKD family.</text>
</comment>
<evidence type="ECO:0000256" key="1">
    <source>
        <dbReference type="ARBA" id="ARBA00000013"/>
    </source>
</evidence>
<evidence type="ECO:0000256" key="11">
    <source>
        <dbReference type="ARBA" id="ARBA00023235"/>
    </source>
</evidence>
<dbReference type="PROSITE" id="PS51383">
    <property type="entry name" value="YJEF_C_3"/>
    <property type="match status" value="1"/>
</dbReference>
<evidence type="ECO:0000313" key="22">
    <source>
        <dbReference type="EMBL" id="RNF22364.1"/>
    </source>
</evidence>
<comment type="similarity">
    <text evidence="17">Belongs to the NnrD/CARKD family.</text>
</comment>
<dbReference type="PIRSF" id="PIRSF017184">
    <property type="entry name" value="Nnr"/>
    <property type="match status" value="1"/>
</dbReference>
<accession>A0A422PX88</accession>
<evidence type="ECO:0000256" key="15">
    <source>
        <dbReference type="ARBA" id="ARBA00048238"/>
    </source>
</evidence>
<dbReference type="GeneID" id="40316865"/>
<keyword evidence="6 17" id="KW-0547">Nucleotide-binding</keyword>
<feature type="binding site" evidence="18">
    <location>
        <begin position="152"/>
        <end position="158"/>
    </location>
    <ligand>
        <name>(6S)-NADPHX</name>
        <dbReference type="ChEBI" id="CHEBI:64076"/>
    </ligand>
</feature>
<dbReference type="GO" id="GO:0047453">
    <property type="term" value="F:ATP-dependent NAD(P)H-hydrate dehydratase activity"/>
    <property type="evidence" value="ECO:0007669"/>
    <property type="project" value="UniProtKB-UniRule"/>
</dbReference>
<evidence type="ECO:0000256" key="19">
    <source>
        <dbReference type="PIRNR" id="PIRNR017184"/>
    </source>
</evidence>
<evidence type="ECO:0000259" key="21">
    <source>
        <dbReference type="PROSITE" id="PS51385"/>
    </source>
</evidence>
<keyword evidence="11 18" id="KW-0413">Isomerase</keyword>
<organism evidence="22 23">
    <name type="scientific">Trypanosoma conorhini</name>
    <dbReference type="NCBI Taxonomy" id="83891"/>
    <lineage>
        <taxon>Eukaryota</taxon>
        <taxon>Discoba</taxon>
        <taxon>Euglenozoa</taxon>
        <taxon>Kinetoplastea</taxon>
        <taxon>Metakinetoplastina</taxon>
        <taxon>Trypanosomatida</taxon>
        <taxon>Trypanosomatidae</taxon>
        <taxon>Trypanosoma</taxon>
    </lineage>
</organism>
<keyword evidence="17" id="KW-0597">Phosphoprotein</keyword>
<comment type="cofactor">
    <cofactor evidence="17">
        <name>Mg(2+)</name>
        <dbReference type="ChEBI" id="CHEBI:18420"/>
    </cofactor>
</comment>
<dbReference type="CDD" id="cd01171">
    <property type="entry name" value="YXKO-related"/>
    <property type="match status" value="1"/>
</dbReference>
<dbReference type="GO" id="GO:0046496">
    <property type="term" value="P:nicotinamide nucleotide metabolic process"/>
    <property type="evidence" value="ECO:0007669"/>
    <property type="project" value="UniProtKB-UniRule"/>
</dbReference>
<dbReference type="NCBIfam" id="TIGR00196">
    <property type="entry name" value="yjeF_cterm"/>
    <property type="match status" value="1"/>
</dbReference>
<dbReference type="HAMAP" id="MF_01965">
    <property type="entry name" value="NADHX_dehydratase"/>
    <property type="match status" value="1"/>
</dbReference>
<evidence type="ECO:0000256" key="6">
    <source>
        <dbReference type="ARBA" id="ARBA00022741"/>
    </source>
</evidence>
<dbReference type="Gene3D" id="3.40.1190.20">
    <property type="match status" value="1"/>
</dbReference>
<dbReference type="InterPro" id="IPR004443">
    <property type="entry name" value="YjeF_N_dom"/>
</dbReference>
<evidence type="ECO:0000313" key="23">
    <source>
        <dbReference type="Proteomes" id="UP000284403"/>
    </source>
</evidence>
<evidence type="ECO:0000256" key="13">
    <source>
        <dbReference type="ARBA" id="ARBA00023268"/>
    </source>
</evidence>
<dbReference type="InterPro" id="IPR029056">
    <property type="entry name" value="Ribokinase-like"/>
</dbReference>
<feature type="binding site" evidence="18">
    <location>
        <position position="184"/>
    </location>
    <ligand>
        <name>K(+)</name>
        <dbReference type="ChEBI" id="CHEBI:29103"/>
    </ligand>
</feature>
<feature type="binding site" evidence="17">
    <location>
        <begin position="446"/>
        <end position="450"/>
    </location>
    <ligand>
        <name>ATP</name>
        <dbReference type="ChEBI" id="CHEBI:30616"/>
    </ligand>
</feature>
<comment type="catalytic activity">
    <reaction evidence="17">
        <text>(6S)-NADPHX + ATP = ADP + phosphate + NADPH + H(+)</text>
        <dbReference type="Rhea" id="RHEA:32231"/>
        <dbReference type="ChEBI" id="CHEBI:15378"/>
        <dbReference type="ChEBI" id="CHEBI:30616"/>
        <dbReference type="ChEBI" id="CHEBI:43474"/>
        <dbReference type="ChEBI" id="CHEBI:57783"/>
        <dbReference type="ChEBI" id="CHEBI:64076"/>
        <dbReference type="ChEBI" id="CHEBI:456216"/>
        <dbReference type="EC" id="4.2.1.93"/>
    </reaction>
</comment>
<proteinExistence type="inferred from homology"/>
<dbReference type="Gene3D" id="3.40.50.10260">
    <property type="entry name" value="YjeF N-terminal domain"/>
    <property type="match status" value="1"/>
</dbReference>
<dbReference type="GO" id="GO:0046872">
    <property type="term" value="F:metal ion binding"/>
    <property type="evidence" value="ECO:0007669"/>
    <property type="project" value="UniProtKB-UniRule"/>
</dbReference>
<evidence type="ECO:0000256" key="17">
    <source>
        <dbReference type="HAMAP-Rule" id="MF_03157"/>
    </source>
</evidence>
<evidence type="ECO:0000256" key="9">
    <source>
        <dbReference type="ARBA" id="ARBA00022958"/>
    </source>
</evidence>
<comment type="catalytic activity">
    <reaction evidence="1 18 19">
        <text>(6R)-NADHX = (6S)-NADHX</text>
        <dbReference type="Rhea" id="RHEA:32215"/>
        <dbReference type="ChEBI" id="CHEBI:64074"/>
        <dbReference type="ChEBI" id="CHEBI:64075"/>
        <dbReference type="EC" id="5.1.99.6"/>
    </reaction>
</comment>
<dbReference type="GO" id="GO:0052856">
    <property type="term" value="F:NAD(P)HX epimerase activity"/>
    <property type="evidence" value="ECO:0007669"/>
    <property type="project" value="UniProtKB-UniRule"/>
</dbReference>
<dbReference type="AlphaFoldDB" id="A0A422PX88"/>
<evidence type="ECO:0000256" key="7">
    <source>
        <dbReference type="ARBA" id="ARBA00022840"/>
    </source>
</evidence>
<evidence type="ECO:0000256" key="3">
    <source>
        <dbReference type="ARBA" id="ARBA00006001"/>
    </source>
</evidence>
<dbReference type="InterPro" id="IPR017953">
    <property type="entry name" value="Carbohydrate_kinase_pred_CS"/>
</dbReference>
<reference evidence="22 23" key="1">
    <citation type="journal article" date="2018" name="BMC Genomics">
        <title>Genomic comparison of Trypanosoma conorhini and Trypanosoma rangeli to Trypanosoma cruzi strains of high and low virulence.</title>
        <authorList>
            <person name="Bradwell K.R."/>
            <person name="Koparde V.N."/>
            <person name="Matveyev A.V."/>
            <person name="Serrano M.G."/>
            <person name="Alves J.M."/>
            <person name="Parikh H."/>
            <person name="Huang B."/>
            <person name="Lee V."/>
            <person name="Espinosa-Alvarez O."/>
            <person name="Ortiz P.A."/>
            <person name="Costa-Martins A.G."/>
            <person name="Teixeira M.M."/>
            <person name="Buck G.A."/>
        </authorList>
    </citation>
    <scope>NUCLEOTIDE SEQUENCE [LARGE SCALE GENOMIC DNA]</scope>
    <source>
        <strain evidence="22 23">025E</strain>
    </source>
</reference>
<keyword evidence="10 17" id="KW-0520">NAD</keyword>
<evidence type="ECO:0000259" key="20">
    <source>
        <dbReference type="PROSITE" id="PS51383"/>
    </source>
</evidence>
<evidence type="ECO:0000256" key="10">
    <source>
        <dbReference type="ARBA" id="ARBA00023027"/>
    </source>
</evidence>
<evidence type="ECO:0000256" key="18">
    <source>
        <dbReference type="HAMAP-Rule" id="MF_03159"/>
    </source>
</evidence>
<feature type="binding site" evidence="18">
    <location>
        <position position="80"/>
    </location>
    <ligand>
        <name>K(+)</name>
        <dbReference type="ChEBI" id="CHEBI:29103"/>
    </ligand>
</feature>
<dbReference type="Pfam" id="PF01256">
    <property type="entry name" value="Carb_kinase"/>
    <property type="match status" value="1"/>
</dbReference>
<feature type="binding site" evidence="18">
    <location>
        <begin position="79"/>
        <end position="83"/>
    </location>
    <ligand>
        <name>(6S)-NADPHX</name>
        <dbReference type="ChEBI" id="CHEBI:64076"/>
    </ligand>
</feature>
<dbReference type="EMBL" id="MKKU01000138">
    <property type="protein sequence ID" value="RNF22364.1"/>
    <property type="molecule type" value="Genomic_DNA"/>
</dbReference>
<feature type="binding site" evidence="17">
    <location>
        <begin position="483"/>
        <end position="492"/>
    </location>
    <ligand>
        <name>ATP</name>
        <dbReference type="ChEBI" id="CHEBI:30616"/>
    </ligand>
</feature>
<keyword evidence="12 17" id="KW-0456">Lyase</keyword>
<evidence type="ECO:0000256" key="16">
    <source>
        <dbReference type="ARBA" id="ARBA00049209"/>
    </source>
</evidence>
<dbReference type="PROSITE" id="PS01050">
    <property type="entry name" value="YJEF_C_2"/>
    <property type="match status" value="1"/>
</dbReference>
<evidence type="ECO:0000256" key="5">
    <source>
        <dbReference type="ARBA" id="ARBA00022723"/>
    </source>
</evidence>
<protein>
    <recommendedName>
        <fullName evidence="19">Bifunctional NAD(P)H-hydrate repair enzyme</fullName>
    </recommendedName>
    <alternativeName>
        <fullName evidence="19">Nicotinamide nucleotide repair protein</fullName>
    </alternativeName>
    <domain>
        <recommendedName>
            <fullName evidence="19">ADP-dependent (S)-NAD(P)H-hydrate dehydratase</fullName>
            <ecNumber evidence="19">4.2.1.136</ecNumber>
        </recommendedName>
        <alternativeName>
            <fullName evidence="19">ADP-dependent NAD(P)HX dehydratase</fullName>
        </alternativeName>
    </domain>
    <domain>
        <recommendedName>
            <fullName evidence="19">NAD(P)H-hydrate epimerase</fullName>
            <ecNumber evidence="19">5.1.99.6</ecNumber>
        </recommendedName>
    </domain>
</protein>
<dbReference type="SUPFAM" id="SSF53613">
    <property type="entry name" value="Ribokinase-like"/>
    <property type="match status" value="1"/>
</dbReference>
<evidence type="ECO:0000256" key="8">
    <source>
        <dbReference type="ARBA" id="ARBA00022857"/>
    </source>
</evidence>
<comment type="similarity">
    <text evidence="3 19">In the N-terminal section; belongs to the NnrE/AIBP family.</text>
</comment>
<dbReference type="GO" id="GO:0005524">
    <property type="term" value="F:ATP binding"/>
    <property type="evidence" value="ECO:0007669"/>
    <property type="project" value="UniProtKB-UniRule"/>
</dbReference>
<dbReference type="InterPro" id="IPR030677">
    <property type="entry name" value="Nnr"/>
</dbReference>
<name>A0A422PX88_9TRYP</name>
<dbReference type="InterPro" id="IPR036652">
    <property type="entry name" value="YjeF_N_dom_sf"/>
</dbReference>
<dbReference type="EC" id="5.1.99.6" evidence="19"/>
<dbReference type="Pfam" id="PF03853">
    <property type="entry name" value="YjeF_N"/>
    <property type="match status" value="1"/>
</dbReference>
<comment type="function">
    <text evidence="14 19">Bifunctional enzyme that catalyzes the epimerization of the S- and R-forms of NAD(P)HX and the dehydration of the S-form of NAD(P)HX at the expense of ADP, which is converted to AMP. This allows the repair of both epimers of NAD(P)HX, a damaged form of NAD(P)H that is a result of enzymatic or heat-dependent hydration.</text>
</comment>
<feature type="binding site" evidence="18">
    <location>
        <position position="163"/>
    </location>
    <ligand>
        <name>(6S)-NADPHX</name>
        <dbReference type="ChEBI" id="CHEBI:64076"/>
    </ligand>
</feature>
<gene>
    <name evidence="22" type="ORF">Tco025E_03254</name>
</gene>
<dbReference type="RefSeq" id="XP_029229821.1">
    <property type="nucleotide sequence ID" value="XM_029370174.1"/>
</dbReference>
<dbReference type="OrthoDB" id="10064708at2759"/>
<feature type="binding site" evidence="18">
    <location>
        <position position="181"/>
    </location>
    <ligand>
        <name>(6S)-NADPHX</name>
        <dbReference type="ChEBI" id="CHEBI:64076"/>
    </ligand>
</feature>
<comment type="similarity">
    <text evidence="18">Belongs to the NnrE/AIBP family.</text>
</comment>
<comment type="catalytic activity">
    <reaction evidence="2 18 19">
        <text>(6R)-NADPHX = (6S)-NADPHX</text>
        <dbReference type="Rhea" id="RHEA:32227"/>
        <dbReference type="ChEBI" id="CHEBI:64076"/>
        <dbReference type="ChEBI" id="CHEBI:64077"/>
        <dbReference type="EC" id="5.1.99.6"/>
    </reaction>
</comment>
<comment type="catalytic activity">
    <reaction evidence="15 19">
        <text>(6S)-NADHX + ADP = AMP + phosphate + NADH + H(+)</text>
        <dbReference type="Rhea" id="RHEA:32223"/>
        <dbReference type="ChEBI" id="CHEBI:15378"/>
        <dbReference type="ChEBI" id="CHEBI:43474"/>
        <dbReference type="ChEBI" id="CHEBI:57945"/>
        <dbReference type="ChEBI" id="CHEBI:64074"/>
        <dbReference type="ChEBI" id="CHEBI:456215"/>
        <dbReference type="ChEBI" id="CHEBI:456216"/>
        <dbReference type="EC" id="4.2.1.136"/>
    </reaction>
</comment>
<keyword evidence="5 18" id="KW-0479">Metal-binding</keyword>
<dbReference type="PANTHER" id="PTHR12592">
    <property type="entry name" value="ATP-DEPENDENT (S)-NAD(P)H-HYDRATE DEHYDRATASE FAMILY MEMBER"/>
    <property type="match status" value="1"/>
</dbReference>
<dbReference type="Proteomes" id="UP000284403">
    <property type="component" value="Unassembled WGS sequence"/>
</dbReference>
<dbReference type="PROSITE" id="PS51385">
    <property type="entry name" value="YJEF_N"/>
    <property type="match status" value="1"/>
</dbReference>
<dbReference type="InterPro" id="IPR000631">
    <property type="entry name" value="CARKD"/>
</dbReference>
<feature type="binding site" evidence="17">
    <location>
        <position position="493"/>
    </location>
    <ligand>
        <name>(6S)-NADPHX</name>
        <dbReference type="ChEBI" id="CHEBI:64076"/>
    </ligand>
</feature>
<dbReference type="GO" id="GO:0110051">
    <property type="term" value="P:metabolite repair"/>
    <property type="evidence" value="ECO:0007669"/>
    <property type="project" value="TreeGrafter"/>
</dbReference>
<sequence length="561" mass="58987">MLPLSKLPARCMTSGLHEKMLRSCVWSAAWLRQAEVEAARAHDITLYALMQRAGKAAFDVFRREYPASRHWLILCGSGNNGGDGYEIARLAADANLRVTVVAIKGAKPLPPEATAALAALHQRGGVAMHDAEHWDYTATAKDVDLVVDGLLGTGIGGAPRADYARLIDWVNALPVPRVAIDIPSGLNAETGVVEGACVRAEHTVTFIALKPGLLTGRARDFTGTLHYNCLQVGEWMLAKERQEQLFCRRLSSSHLQELLAQTRSPCAHKGMNGKVVIIGGDFGFGGAIVMAAEAALRTGAGLVRVLSRPQHALPLLSRCPEVMTAELTPDNLGTALDWSTCVVVGPGLGQDKWGSTALAQVLAHCQEHPEKPSVWDADALNLMAAGAQTQKGGADLFTAPLKSRIITPHPGEAARLLRCTTAEVEHDRFRAAQRLAETYGGVALLKGPGTVLYTAEGAEPAAALSGAARELLSARCVVADAGNCGMATGGAGDVLTGVIAGLLAQQFPQWHAACVGCLVHGTAGDLAAAAQGGVRGLRATALLEHLTTCVNPAAEEQWATL</sequence>
<keyword evidence="9 18" id="KW-0630">Potassium</keyword>
<keyword evidence="13" id="KW-0511">Multifunctional enzyme</keyword>
<evidence type="ECO:0000256" key="2">
    <source>
        <dbReference type="ARBA" id="ARBA00000909"/>
    </source>
</evidence>
<keyword evidence="7 17" id="KW-0067">ATP-binding</keyword>
<dbReference type="NCBIfam" id="TIGR00197">
    <property type="entry name" value="yjeF_nterm"/>
    <property type="match status" value="1"/>
</dbReference>
<dbReference type="EC" id="4.2.1.136" evidence="19"/>